<reference evidence="2" key="1">
    <citation type="submission" date="2017-06" db="EMBL/GenBank/DDBJ databases">
        <authorList>
            <person name="Varghese N."/>
            <person name="Submissions S."/>
        </authorList>
    </citation>
    <scope>NUCLEOTIDE SEQUENCE [LARGE SCALE GENOMIC DNA]</scope>
    <source>
        <strain evidence="2">DSM 45207</strain>
    </source>
</reference>
<dbReference type="EMBL" id="FZNW01000018">
    <property type="protein sequence ID" value="SNR76489.1"/>
    <property type="molecule type" value="Genomic_DNA"/>
</dbReference>
<keyword evidence="2" id="KW-1185">Reference proteome</keyword>
<dbReference type="AlphaFoldDB" id="A0A238Z0V1"/>
<gene>
    <name evidence="1" type="ORF">SAMN06265360_11825</name>
</gene>
<accession>A0A238Z0V1</accession>
<dbReference type="PANTHER" id="PTHR42877">
    <property type="entry name" value="L-ORNITHINE N(5)-MONOOXYGENASE-RELATED"/>
    <property type="match status" value="1"/>
</dbReference>
<dbReference type="InterPro" id="IPR051209">
    <property type="entry name" value="FAD-bind_Monooxygenase_sf"/>
</dbReference>
<dbReference type="Proteomes" id="UP000198348">
    <property type="component" value="Unassembled WGS sequence"/>
</dbReference>
<dbReference type="SUPFAM" id="SSF51905">
    <property type="entry name" value="FAD/NAD(P)-binding domain"/>
    <property type="match status" value="1"/>
</dbReference>
<protein>
    <submittedName>
        <fullName evidence="1">Predicted flavoprotein CzcO associated with the cation diffusion facilitator CzcD</fullName>
    </submittedName>
</protein>
<dbReference type="Gene3D" id="3.50.50.60">
    <property type="entry name" value="FAD/NAD(P)-binding domain"/>
    <property type="match status" value="2"/>
</dbReference>
<name>A0A238Z0V1_9PSEU</name>
<dbReference type="RefSeq" id="WP_089302618.1">
    <property type="nucleotide sequence ID" value="NZ_FZNW01000018.1"/>
</dbReference>
<evidence type="ECO:0000313" key="1">
    <source>
        <dbReference type="EMBL" id="SNR76489.1"/>
    </source>
</evidence>
<sequence>MSTTAPATRASVLIIGAGFGGLAAALELARSGRDDFTLLEASDSIGGVWRENTYPGCGCDVPSPLYSFSFEPNPTWPMRFSLRDDIHAYMRRVASKYGIDRRIRFNTAATGAAYDDDRGLWRVETRTGEVFEATVLVPAVGQLSRPAWPTIPGQDTFGGTAFHSARWDHDCELEGKRVAVIGTGASAIQFVPQIQPQARHLTVFQRSAPYIIPKPDRVYTALHHTLFRRLPFLQAAERLLCWSFFELVTTGLIGNKPIASMFGALARRHRRRQVQDPDLLAKLTPDYPVGCKRGLLSNDYYPALAEPNVTVETERISEITPNGVRTADGTEHAADVLIYGTGFTATDFLAPLKITGSGGAELSQVWRNGAYAYLGMAVPHFPNMFLMYGPNTNLGSGSIIYMLERQARYIREAVSYLDTSEASALDVREDTAHRFDAEMQRRLERSAWAMCESWYRDANGRIATNWPGLVSEYDRRTKRLDLDAYRIR</sequence>
<proteinExistence type="predicted"/>
<dbReference type="PANTHER" id="PTHR42877:SF4">
    <property type="entry name" value="FAD_NAD(P)-BINDING DOMAIN-CONTAINING PROTEIN-RELATED"/>
    <property type="match status" value="1"/>
</dbReference>
<dbReference type="PRINTS" id="PR00411">
    <property type="entry name" value="PNDRDTASEI"/>
</dbReference>
<dbReference type="OrthoDB" id="5168853at2"/>
<dbReference type="InterPro" id="IPR036188">
    <property type="entry name" value="FAD/NAD-bd_sf"/>
</dbReference>
<dbReference type="Pfam" id="PF13738">
    <property type="entry name" value="Pyr_redox_3"/>
    <property type="match status" value="1"/>
</dbReference>
<organism evidence="1 2">
    <name type="scientific">Haloechinothrix alba</name>
    <dbReference type="NCBI Taxonomy" id="664784"/>
    <lineage>
        <taxon>Bacteria</taxon>
        <taxon>Bacillati</taxon>
        <taxon>Actinomycetota</taxon>
        <taxon>Actinomycetes</taxon>
        <taxon>Pseudonocardiales</taxon>
        <taxon>Pseudonocardiaceae</taxon>
        <taxon>Haloechinothrix</taxon>
    </lineage>
</organism>
<evidence type="ECO:0000313" key="2">
    <source>
        <dbReference type="Proteomes" id="UP000198348"/>
    </source>
</evidence>
<dbReference type="PRINTS" id="PR00368">
    <property type="entry name" value="FADPNR"/>
</dbReference>